<evidence type="ECO:0000256" key="3">
    <source>
        <dbReference type="SAM" id="SignalP"/>
    </source>
</evidence>
<dbReference type="Proteomes" id="UP001152320">
    <property type="component" value="Chromosome 22"/>
</dbReference>
<feature type="signal peptide" evidence="3">
    <location>
        <begin position="1"/>
        <end position="16"/>
    </location>
</feature>
<keyword evidence="5" id="KW-1185">Reference proteome</keyword>
<evidence type="ECO:0000256" key="2">
    <source>
        <dbReference type="SAM" id="Phobius"/>
    </source>
</evidence>
<feature type="transmembrane region" description="Helical" evidence="2">
    <location>
        <begin position="40"/>
        <end position="58"/>
    </location>
</feature>
<evidence type="ECO:0000313" key="5">
    <source>
        <dbReference type="Proteomes" id="UP001152320"/>
    </source>
</evidence>
<dbReference type="EMBL" id="JAIZAY010000022">
    <property type="protein sequence ID" value="KAJ8020363.1"/>
    <property type="molecule type" value="Genomic_DNA"/>
</dbReference>
<protein>
    <submittedName>
        <fullName evidence="4">Uncharacterized protein</fullName>
    </submittedName>
</protein>
<feature type="region of interest" description="Disordered" evidence="1">
    <location>
        <begin position="105"/>
        <end position="131"/>
    </location>
</feature>
<evidence type="ECO:0000256" key="1">
    <source>
        <dbReference type="SAM" id="MobiDB-lite"/>
    </source>
</evidence>
<gene>
    <name evidence="4" type="ORF">HOLleu_39935</name>
</gene>
<reference evidence="4" key="1">
    <citation type="submission" date="2021-10" db="EMBL/GenBank/DDBJ databases">
        <title>Tropical sea cucumber genome reveals ecological adaptation and Cuvierian tubules defense mechanism.</title>
        <authorList>
            <person name="Chen T."/>
        </authorList>
    </citation>
    <scope>NUCLEOTIDE SEQUENCE</scope>
    <source>
        <strain evidence="4">Nanhai2018</strain>
        <tissue evidence="4">Muscle</tissue>
    </source>
</reference>
<keyword evidence="3" id="KW-0732">Signal</keyword>
<keyword evidence="2" id="KW-0812">Transmembrane</keyword>
<feature type="compositionally biased region" description="Basic and acidic residues" evidence="1">
    <location>
        <begin position="121"/>
        <end position="131"/>
    </location>
</feature>
<keyword evidence="2" id="KW-1133">Transmembrane helix</keyword>
<organism evidence="4 5">
    <name type="scientific">Holothuria leucospilota</name>
    <name type="common">Black long sea cucumber</name>
    <name type="synonym">Mertensiothuria leucospilota</name>
    <dbReference type="NCBI Taxonomy" id="206669"/>
    <lineage>
        <taxon>Eukaryota</taxon>
        <taxon>Metazoa</taxon>
        <taxon>Echinodermata</taxon>
        <taxon>Eleutherozoa</taxon>
        <taxon>Echinozoa</taxon>
        <taxon>Holothuroidea</taxon>
        <taxon>Aspidochirotacea</taxon>
        <taxon>Aspidochirotida</taxon>
        <taxon>Holothuriidae</taxon>
        <taxon>Holothuria</taxon>
    </lineage>
</organism>
<comment type="caution">
    <text evidence="4">The sequence shown here is derived from an EMBL/GenBank/DDBJ whole genome shotgun (WGS) entry which is preliminary data.</text>
</comment>
<evidence type="ECO:0000313" key="4">
    <source>
        <dbReference type="EMBL" id="KAJ8020363.1"/>
    </source>
</evidence>
<sequence length="131" mass="14901">MVLAIVLVSIEGVALAREISNCDPLVNACVPLCFLASNNLVFLGLFEVAFCFTAAVIATRITRRMSQVEPLQSAVEPLPRWATPSLYALESKYMDDYLARRMHRRTSPARRYDSSTQTHRPRFDDDRYTFP</sequence>
<dbReference type="AlphaFoldDB" id="A0A9Q0YCM1"/>
<keyword evidence="2" id="KW-0472">Membrane</keyword>
<accession>A0A9Q0YCM1</accession>
<feature type="chain" id="PRO_5040457256" evidence="3">
    <location>
        <begin position="17"/>
        <end position="131"/>
    </location>
</feature>
<name>A0A9Q0YCM1_HOLLE</name>
<proteinExistence type="predicted"/>